<keyword evidence="4" id="KW-1185">Reference proteome</keyword>
<evidence type="ECO:0000256" key="1">
    <source>
        <dbReference type="ARBA" id="ARBA00022801"/>
    </source>
</evidence>
<dbReference type="PANTHER" id="PTHR11203">
    <property type="entry name" value="CLEAVAGE AND POLYADENYLATION SPECIFICITY FACTOR FAMILY MEMBER"/>
    <property type="match status" value="1"/>
</dbReference>
<dbReference type="InterPro" id="IPR050698">
    <property type="entry name" value="MBL"/>
</dbReference>
<evidence type="ECO:0000259" key="2">
    <source>
        <dbReference type="Pfam" id="PF10996"/>
    </source>
</evidence>
<name>A0AAN8WN09_HALRR</name>
<dbReference type="EMBL" id="JAXCGZ010022818">
    <property type="protein sequence ID" value="KAK7023424.1"/>
    <property type="molecule type" value="Genomic_DNA"/>
</dbReference>
<dbReference type="Gene3D" id="3.40.50.10890">
    <property type="match status" value="1"/>
</dbReference>
<keyword evidence="1" id="KW-0378">Hydrolase</keyword>
<dbReference type="Proteomes" id="UP001381693">
    <property type="component" value="Unassembled WGS sequence"/>
</dbReference>
<dbReference type="Pfam" id="PF10996">
    <property type="entry name" value="Beta-Casp"/>
    <property type="match status" value="1"/>
</dbReference>
<dbReference type="InterPro" id="IPR022712">
    <property type="entry name" value="Beta_Casp"/>
</dbReference>
<reference evidence="3 4" key="1">
    <citation type="submission" date="2023-11" db="EMBL/GenBank/DDBJ databases">
        <title>Halocaridina rubra genome assembly.</title>
        <authorList>
            <person name="Smith C."/>
        </authorList>
    </citation>
    <scope>NUCLEOTIDE SEQUENCE [LARGE SCALE GENOMIC DNA]</scope>
    <source>
        <strain evidence="3">EP-1</strain>
        <tissue evidence="3">Whole</tissue>
    </source>
</reference>
<dbReference type="GO" id="GO:0004534">
    <property type="term" value="F:5'-3' RNA exonuclease activity"/>
    <property type="evidence" value="ECO:0007669"/>
    <property type="project" value="TreeGrafter"/>
</dbReference>
<dbReference type="SUPFAM" id="SSF56281">
    <property type="entry name" value="Metallo-hydrolase/oxidoreductase"/>
    <property type="match status" value="1"/>
</dbReference>
<gene>
    <name evidence="3" type="primary">CPSF3_1</name>
    <name evidence="3" type="ORF">SK128_002041</name>
</gene>
<dbReference type="InterPro" id="IPR036866">
    <property type="entry name" value="RibonucZ/Hydroxyglut_hydro"/>
</dbReference>
<comment type="caution">
    <text evidence="3">The sequence shown here is derived from an EMBL/GenBank/DDBJ whole genome shotgun (WGS) entry which is preliminary data.</text>
</comment>
<feature type="domain" description="Beta-Casp" evidence="2">
    <location>
        <begin position="45"/>
        <end position="108"/>
    </location>
</feature>
<dbReference type="Gene3D" id="3.60.15.10">
    <property type="entry name" value="Ribonuclease Z/Hydroxyacylglutathione hydrolase-like"/>
    <property type="match status" value="1"/>
</dbReference>
<dbReference type="GO" id="GO:0005847">
    <property type="term" value="C:mRNA cleavage and polyadenylation specificity factor complex"/>
    <property type="evidence" value="ECO:0007669"/>
    <property type="project" value="TreeGrafter"/>
</dbReference>
<protein>
    <submittedName>
        <fullName evidence="3">Cleavage and polyadenylation specificity factor subunit 3</fullName>
    </submittedName>
</protein>
<dbReference type="AlphaFoldDB" id="A0AAN8WN09"/>
<dbReference type="GO" id="GO:0003723">
    <property type="term" value="F:RNA binding"/>
    <property type="evidence" value="ECO:0007669"/>
    <property type="project" value="TreeGrafter"/>
</dbReference>
<feature type="non-terminal residue" evidence="3">
    <location>
        <position position="111"/>
    </location>
</feature>
<organism evidence="3 4">
    <name type="scientific">Halocaridina rubra</name>
    <name type="common">Hawaiian red shrimp</name>
    <dbReference type="NCBI Taxonomy" id="373956"/>
    <lineage>
        <taxon>Eukaryota</taxon>
        <taxon>Metazoa</taxon>
        <taxon>Ecdysozoa</taxon>
        <taxon>Arthropoda</taxon>
        <taxon>Crustacea</taxon>
        <taxon>Multicrustacea</taxon>
        <taxon>Malacostraca</taxon>
        <taxon>Eumalacostraca</taxon>
        <taxon>Eucarida</taxon>
        <taxon>Decapoda</taxon>
        <taxon>Pleocyemata</taxon>
        <taxon>Caridea</taxon>
        <taxon>Atyoidea</taxon>
        <taxon>Atyidae</taxon>
        <taxon>Halocaridina</taxon>
    </lineage>
</organism>
<accession>A0AAN8WN09</accession>
<evidence type="ECO:0000313" key="3">
    <source>
        <dbReference type="EMBL" id="KAK7023424.1"/>
    </source>
</evidence>
<dbReference type="PANTHER" id="PTHR11203:SF11">
    <property type="entry name" value="CLEAVAGE AND POLYADENYLATION SPECIFICITY FACTOR SUBUNIT 3"/>
    <property type="match status" value="1"/>
</dbReference>
<evidence type="ECO:0000313" key="4">
    <source>
        <dbReference type="Proteomes" id="UP001381693"/>
    </source>
</evidence>
<dbReference type="GO" id="GO:0004521">
    <property type="term" value="F:RNA endonuclease activity"/>
    <property type="evidence" value="ECO:0007669"/>
    <property type="project" value="TreeGrafter"/>
</dbReference>
<dbReference type="GO" id="GO:0006398">
    <property type="term" value="P:mRNA 3'-end processing by stem-loop binding and cleavage"/>
    <property type="evidence" value="ECO:0007669"/>
    <property type="project" value="TreeGrafter"/>
</dbReference>
<sequence length="111" mass="12926">MIESTYGVSIHEPRESRESRFTTTVHTIVGRGGRCLIPVFALGRAQELLLILDEYWELHPELREIPIYYASALAKKCMSVYQTYTHAMNERIQRQISISNPFQFKHISNLK</sequence>
<proteinExistence type="predicted"/>